<dbReference type="Pfam" id="PF07992">
    <property type="entry name" value="Pyr_redox_2"/>
    <property type="match status" value="1"/>
</dbReference>
<evidence type="ECO:0000259" key="6">
    <source>
        <dbReference type="Pfam" id="PF02852"/>
    </source>
</evidence>
<dbReference type="InterPro" id="IPR004099">
    <property type="entry name" value="Pyr_nucl-diS_OxRdtase_dimer"/>
</dbReference>
<feature type="domain" description="Pyridine nucleotide-disulphide oxidoreductase dimerisation" evidence="6">
    <location>
        <begin position="340"/>
        <end position="446"/>
    </location>
</feature>
<protein>
    <submittedName>
        <fullName evidence="8">Pyridine nucleotide-disulfide oxidoreductase</fullName>
    </submittedName>
</protein>
<feature type="disulfide bond" description="Redox-active" evidence="5">
    <location>
        <begin position="43"/>
        <end position="48"/>
    </location>
</feature>
<dbReference type="Proteomes" id="UP000054363">
    <property type="component" value="Unassembled WGS sequence"/>
</dbReference>
<dbReference type="InterPro" id="IPR016156">
    <property type="entry name" value="FAD/NAD-linked_Rdtase_dimer_sf"/>
</dbReference>
<dbReference type="eggNOG" id="COG1249">
    <property type="taxonomic scope" value="Bacteria"/>
</dbReference>
<dbReference type="RefSeq" id="WP_034776768.1">
    <property type="nucleotide sequence ID" value="NZ_JPER01000006.1"/>
</dbReference>
<evidence type="ECO:0000259" key="7">
    <source>
        <dbReference type="Pfam" id="PF07992"/>
    </source>
</evidence>
<dbReference type="SUPFAM" id="SSF51905">
    <property type="entry name" value="FAD/NAD(P)-binding domain"/>
    <property type="match status" value="1"/>
</dbReference>
<feature type="binding site" evidence="4">
    <location>
        <position position="263"/>
    </location>
    <ligand>
        <name>NAD(+)</name>
        <dbReference type="ChEBI" id="CHEBI:57540"/>
    </ligand>
</feature>
<dbReference type="EMBL" id="JPER01000006">
    <property type="protein sequence ID" value="KFZ30304.1"/>
    <property type="molecule type" value="Genomic_DNA"/>
</dbReference>
<dbReference type="PIRSF" id="PIRSF000350">
    <property type="entry name" value="Mercury_reductase_MerA"/>
    <property type="match status" value="1"/>
</dbReference>
<dbReference type="GO" id="GO:0000166">
    <property type="term" value="F:nucleotide binding"/>
    <property type="evidence" value="ECO:0007669"/>
    <property type="project" value="UniProtKB-KW"/>
</dbReference>
<dbReference type="GO" id="GO:0016491">
    <property type="term" value="F:oxidoreductase activity"/>
    <property type="evidence" value="ECO:0007669"/>
    <property type="project" value="InterPro"/>
</dbReference>
<dbReference type="InterPro" id="IPR001100">
    <property type="entry name" value="Pyr_nuc-diS_OxRdtase"/>
</dbReference>
<dbReference type="SUPFAM" id="SSF55424">
    <property type="entry name" value="FAD/NAD-linked reductases, dimerisation (C-terminal) domain"/>
    <property type="match status" value="1"/>
</dbReference>
<evidence type="ECO:0000256" key="4">
    <source>
        <dbReference type="PIRSR" id="PIRSR000350-3"/>
    </source>
</evidence>
<feature type="binding site" evidence="4">
    <location>
        <position position="304"/>
    </location>
    <ligand>
        <name>FAD</name>
        <dbReference type="ChEBI" id="CHEBI:57692"/>
    </ligand>
</feature>
<dbReference type="PRINTS" id="PR00411">
    <property type="entry name" value="PNDRDTASEI"/>
</dbReference>
<proteinExistence type="inferred from homology"/>
<keyword evidence="4" id="KW-0547">Nucleotide-binding</keyword>
<evidence type="ECO:0000256" key="1">
    <source>
        <dbReference type="ARBA" id="ARBA00007532"/>
    </source>
</evidence>
<gene>
    <name evidence="8" type="ORF">IDSA_11180</name>
</gene>
<accession>A0A094IWX0</accession>
<dbReference type="InterPro" id="IPR036188">
    <property type="entry name" value="FAD/NAD-bd_sf"/>
</dbReference>
<name>A0A094IWX0_9GAMM</name>
<keyword evidence="2" id="KW-0285">Flavoprotein</keyword>
<keyword evidence="3 4" id="KW-0274">FAD</keyword>
<sequence>MADKSYDLIVIGTGTAGSVVASKCRKAGWSVAIVDHRPFGGTCALCGCDPKKTLREAAEVIDGCRRMAGKGIAGKLCVDWQALQRHKRSFTDPVPDSREQSYVRQGIATWRGKAQFCGANSLQVNDKVLDAGFIVIATGAEPRKLLIDGAGYLISSDDFLELSELPQRLLLVGGGYIGFEFAHIAARAGVEVTLINRSKRPLSAFDPDLVEQLVKRTRELGVTVHLGYEVKAVMKHSNGFTIKAESEKETLTIETDLPVHAAGRIPAVADLDLDAGNIDSEEGVLKLNGELRSISNPAVFAAGDAAGTSLPLTPVAAKEGHAVADNLLARDHRGVDYHGIPSVVFTLPSLARVGLQEAEARAQNRQFKIHHGLVPEWQTASRRNESCYGYKILIEETTERILGAHVIGPAAAETINLFSFAMVNGLGATALRSASFAYPTAASDIEAMLQ</sequence>
<keyword evidence="9" id="KW-1185">Reference proteome</keyword>
<dbReference type="PANTHER" id="PTHR43014">
    <property type="entry name" value="MERCURIC REDUCTASE"/>
    <property type="match status" value="1"/>
</dbReference>
<evidence type="ECO:0000256" key="3">
    <source>
        <dbReference type="ARBA" id="ARBA00022827"/>
    </source>
</evidence>
<dbReference type="PANTHER" id="PTHR43014:SF5">
    <property type="entry name" value="GLUTATHIONE REDUCTASE (NADPH)"/>
    <property type="match status" value="1"/>
</dbReference>
<evidence type="ECO:0000256" key="2">
    <source>
        <dbReference type="ARBA" id="ARBA00022630"/>
    </source>
</evidence>
<comment type="caution">
    <text evidence="8">The sequence shown here is derived from an EMBL/GenBank/DDBJ whole genome shotgun (WGS) entry which is preliminary data.</text>
</comment>
<comment type="similarity">
    <text evidence="1">Belongs to the class-I pyridine nucleotide-disulfide oxidoreductase family.</text>
</comment>
<comment type="cofactor">
    <cofactor evidence="4">
        <name>FAD</name>
        <dbReference type="ChEBI" id="CHEBI:57692"/>
    </cofactor>
    <text evidence="4">Binds 1 FAD per subunit.</text>
</comment>
<dbReference type="STRING" id="435908.IDSA_11180"/>
<dbReference type="InterPro" id="IPR023753">
    <property type="entry name" value="FAD/NAD-binding_dom"/>
</dbReference>
<dbReference type="Gene3D" id="3.30.390.30">
    <property type="match status" value="1"/>
</dbReference>
<dbReference type="OrthoDB" id="9800167at2"/>
<feature type="binding site" evidence="4">
    <location>
        <begin position="173"/>
        <end position="180"/>
    </location>
    <ligand>
        <name>NAD(+)</name>
        <dbReference type="ChEBI" id="CHEBI:57540"/>
    </ligand>
</feature>
<dbReference type="Gene3D" id="3.50.50.60">
    <property type="entry name" value="FAD/NAD(P)-binding domain"/>
    <property type="match status" value="2"/>
</dbReference>
<feature type="domain" description="FAD/NAD(P)-binding" evidence="7">
    <location>
        <begin position="6"/>
        <end position="320"/>
    </location>
</feature>
<reference evidence="8 9" key="1">
    <citation type="submission" date="2014-06" db="EMBL/GenBank/DDBJ databases">
        <title>The draft genome sequence of Idiomarina salinarum ISL-52.</title>
        <authorList>
            <person name="Du J."/>
            <person name="Shao Z."/>
        </authorList>
    </citation>
    <scope>NUCLEOTIDE SEQUENCE [LARGE SCALE GENOMIC DNA]</scope>
    <source>
        <strain evidence="8 9">ISL-52</strain>
    </source>
</reference>
<evidence type="ECO:0000313" key="9">
    <source>
        <dbReference type="Proteomes" id="UP000054363"/>
    </source>
</evidence>
<dbReference type="Pfam" id="PF02852">
    <property type="entry name" value="Pyr_redox_dim"/>
    <property type="match status" value="1"/>
</dbReference>
<evidence type="ECO:0000256" key="5">
    <source>
        <dbReference type="PIRSR" id="PIRSR000350-4"/>
    </source>
</evidence>
<keyword evidence="4" id="KW-0520">NAD</keyword>
<dbReference type="PRINTS" id="PR00368">
    <property type="entry name" value="FADPNR"/>
</dbReference>
<feature type="binding site" evidence="4">
    <location>
        <position position="52"/>
    </location>
    <ligand>
        <name>FAD</name>
        <dbReference type="ChEBI" id="CHEBI:57692"/>
    </ligand>
</feature>
<organism evidence="8 9">
    <name type="scientific">Pseudidiomarina salinarum</name>
    <dbReference type="NCBI Taxonomy" id="435908"/>
    <lineage>
        <taxon>Bacteria</taxon>
        <taxon>Pseudomonadati</taxon>
        <taxon>Pseudomonadota</taxon>
        <taxon>Gammaproteobacteria</taxon>
        <taxon>Alteromonadales</taxon>
        <taxon>Idiomarinaceae</taxon>
        <taxon>Pseudidiomarina</taxon>
    </lineage>
</organism>
<dbReference type="AlphaFoldDB" id="A0A094IWX0"/>
<evidence type="ECO:0000313" key="8">
    <source>
        <dbReference type="EMBL" id="KFZ30304.1"/>
    </source>
</evidence>